<evidence type="ECO:0000313" key="2">
    <source>
        <dbReference type="EMBL" id="SFF57942.1"/>
    </source>
</evidence>
<dbReference type="EMBL" id="FOOG01000002">
    <property type="protein sequence ID" value="SFF57942.1"/>
    <property type="molecule type" value="Genomic_DNA"/>
</dbReference>
<proteinExistence type="predicted"/>
<reference evidence="3" key="1">
    <citation type="submission" date="2016-10" db="EMBL/GenBank/DDBJ databases">
        <authorList>
            <person name="Varghese N."/>
            <person name="Submissions S."/>
        </authorList>
    </citation>
    <scope>NUCLEOTIDE SEQUENCE [LARGE SCALE GENOMIC DNA]</scope>
    <source>
        <strain evidence="3">FP5</strain>
    </source>
</reference>
<feature type="transmembrane region" description="Helical" evidence="1">
    <location>
        <begin position="32"/>
        <end position="50"/>
    </location>
</feature>
<accession>A0A1I2JSZ8</accession>
<protein>
    <submittedName>
        <fullName evidence="2">Uncharacterized protein</fullName>
    </submittedName>
</protein>
<dbReference type="RefSeq" id="WP_175477767.1">
    <property type="nucleotide sequence ID" value="NZ_FOOG01000002.1"/>
</dbReference>
<sequence>MVKKSLVALIIFVAIALPAFYLISGKITWEMVLRTGIGYIAAIIVMYVLAKKRKKHT</sequence>
<keyword evidence="1" id="KW-0472">Membrane</keyword>
<name>A0A1I2JSZ8_9BACI</name>
<gene>
    <name evidence="2" type="ORF">SAMN05216353_102134</name>
</gene>
<organism evidence="2 3">
    <name type="scientific">Halobacillus alkaliphilus</name>
    <dbReference type="NCBI Taxonomy" id="396056"/>
    <lineage>
        <taxon>Bacteria</taxon>
        <taxon>Bacillati</taxon>
        <taxon>Bacillota</taxon>
        <taxon>Bacilli</taxon>
        <taxon>Bacillales</taxon>
        <taxon>Bacillaceae</taxon>
        <taxon>Halobacillus</taxon>
    </lineage>
</organism>
<dbReference type="Proteomes" id="UP000198897">
    <property type="component" value="Unassembled WGS sequence"/>
</dbReference>
<keyword evidence="1" id="KW-1133">Transmembrane helix</keyword>
<dbReference type="AlphaFoldDB" id="A0A1I2JSZ8"/>
<keyword evidence="1" id="KW-0812">Transmembrane</keyword>
<keyword evidence="3" id="KW-1185">Reference proteome</keyword>
<evidence type="ECO:0000313" key="3">
    <source>
        <dbReference type="Proteomes" id="UP000198897"/>
    </source>
</evidence>
<evidence type="ECO:0000256" key="1">
    <source>
        <dbReference type="SAM" id="Phobius"/>
    </source>
</evidence>